<accession>A0A2D3V3A8</accession>
<gene>
    <name evidence="2" type="ORF">RCC_01829</name>
</gene>
<dbReference type="Proteomes" id="UP000225277">
    <property type="component" value="Unassembled WGS sequence"/>
</dbReference>
<dbReference type="STRING" id="112498.A0A2D3V3A8"/>
<proteinExistence type="predicted"/>
<dbReference type="RefSeq" id="XP_023622882.1">
    <property type="nucleotide sequence ID" value="XM_023767114.1"/>
</dbReference>
<keyword evidence="3" id="KW-1185">Reference proteome</keyword>
<evidence type="ECO:0000256" key="1">
    <source>
        <dbReference type="SAM" id="MobiDB-lite"/>
    </source>
</evidence>
<sequence length="405" mass="44407">MFSRSTARAARTIQSRATFRQAARRNYATENAGTSNSSGVGPGVVGGLMGAGIAFSAVYGWYYFSGAKTAVNTAQQAKSYVDYGSEQLKKTLQEATPDSAEGVIAKLKEVSLSYAGWIPGGRQYVDSAFKDLEEVQKKHGDEVNQIVKATYEEIKEVSRKKGTSLEIANDVWSILSRRFQELASLAGDSAQQILANHPEVEKKLGGSYQQLKDLGDRVGPDAKKKIDETWSEVSQIAKSGFSADSVDKIRKLIQEKVEEVKQLGDQAWNKAWEEQIKPALDKNPQVKELVEKNMDTLKNGNISEAIQKVTSAVSSGNTMDLENYVKNAANKAEQFSSGSISKWLNMVPGGSEILPQLMKLKEAAEKRGPEAEQLTKDTLSELQQVLQKRSKQAEDLAKDVKNDSS</sequence>
<organism evidence="2 3">
    <name type="scientific">Ramularia collo-cygni</name>
    <dbReference type="NCBI Taxonomy" id="112498"/>
    <lineage>
        <taxon>Eukaryota</taxon>
        <taxon>Fungi</taxon>
        <taxon>Dikarya</taxon>
        <taxon>Ascomycota</taxon>
        <taxon>Pezizomycotina</taxon>
        <taxon>Dothideomycetes</taxon>
        <taxon>Dothideomycetidae</taxon>
        <taxon>Mycosphaerellales</taxon>
        <taxon>Mycosphaerellaceae</taxon>
        <taxon>Ramularia</taxon>
    </lineage>
</organism>
<dbReference type="AlphaFoldDB" id="A0A2D3V3A8"/>
<dbReference type="EMBL" id="FJUY01000002">
    <property type="protein sequence ID" value="CZT15989.1"/>
    <property type="molecule type" value="Genomic_DNA"/>
</dbReference>
<dbReference type="GeneID" id="35597056"/>
<dbReference type="OrthoDB" id="3883941at2759"/>
<protein>
    <submittedName>
        <fullName evidence="2">Uncharacterized protein</fullName>
    </submittedName>
</protein>
<feature type="compositionally biased region" description="Basic and acidic residues" evidence="1">
    <location>
        <begin position="391"/>
        <end position="405"/>
    </location>
</feature>
<reference evidence="2 3" key="1">
    <citation type="submission" date="2016-03" db="EMBL/GenBank/DDBJ databases">
        <authorList>
            <person name="Ploux O."/>
        </authorList>
    </citation>
    <scope>NUCLEOTIDE SEQUENCE [LARGE SCALE GENOMIC DNA]</scope>
    <source>
        <strain evidence="2 3">URUG2</strain>
    </source>
</reference>
<name>A0A2D3V3A8_9PEZI</name>
<feature type="region of interest" description="Disordered" evidence="1">
    <location>
        <begin position="385"/>
        <end position="405"/>
    </location>
</feature>
<evidence type="ECO:0000313" key="3">
    <source>
        <dbReference type="Proteomes" id="UP000225277"/>
    </source>
</evidence>
<evidence type="ECO:0000313" key="2">
    <source>
        <dbReference type="EMBL" id="CZT15989.1"/>
    </source>
</evidence>